<comment type="caution">
    <text evidence="1">The sequence shown here is derived from an EMBL/GenBank/DDBJ whole genome shotgun (WGS) entry which is preliminary data.</text>
</comment>
<reference evidence="1" key="1">
    <citation type="submission" date="2022-06" db="EMBL/GenBank/DDBJ databases">
        <title>Phylogenomic reconstructions and comparative analyses of Kickxellomycotina fungi.</title>
        <authorList>
            <person name="Reynolds N.K."/>
            <person name="Stajich J.E."/>
            <person name="Barry K."/>
            <person name="Grigoriev I.V."/>
            <person name="Crous P."/>
            <person name="Smith M.E."/>
        </authorList>
    </citation>
    <scope>NUCLEOTIDE SEQUENCE</scope>
    <source>
        <strain evidence="1">RSA 2271</strain>
    </source>
</reference>
<name>A0ACC1HSB2_9FUNG</name>
<protein>
    <submittedName>
        <fullName evidence="1">Uncharacterized protein</fullName>
    </submittedName>
</protein>
<evidence type="ECO:0000313" key="1">
    <source>
        <dbReference type="EMBL" id="KAJ1678250.1"/>
    </source>
</evidence>
<organism evidence="1 2">
    <name type="scientific">Spiromyces aspiralis</name>
    <dbReference type="NCBI Taxonomy" id="68401"/>
    <lineage>
        <taxon>Eukaryota</taxon>
        <taxon>Fungi</taxon>
        <taxon>Fungi incertae sedis</taxon>
        <taxon>Zoopagomycota</taxon>
        <taxon>Kickxellomycotina</taxon>
        <taxon>Kickxellomycetes</taxon>
        <taxon>Kickxellales</taxon>
        <taxon>Kickxellaceae</taxon>
        <taxon>Spiromyces</taxon>
    </lineage>
</organism>
<feature type="non-terminal residue" evidence="1">
    <location>
        <position position="401"/>
    </location>
</feature>
<keyword evidence="2" id="KW-1185">Reference proteome</keyword>
<dbReference type="Proteomes" id="UP001145114">
    <property type="component" value="Unassembled WGS sequence"/>
</dbReference>
<evidence type="ECO:0000313" key="2">
    <source>
        <dbReference type="Proteomes" id="UP001145114"/>
    </source>
</evidence>
<dbReference type="EMBL" id="JAMZIH010001368">
    <property type="protein sequence ID" value="KAJ1678250.1"/>
    <property type="molecule type" value="Genomic_DNA"/>
</dbReference>
<gene>
    <name evidence="1" type="ORF">EV182_004454</name>
</gene>
<proteinExistence type="predicted"/>
<accession>A0ACC1HSB2</accession>
<sequence length="401" mass="45826">MQIHHGLIRVKDEELQRKLDEQRDLNREDATLLRATAVVVAKEIVELIRSNPGLSDDGRKELSQANFDQYWWQEGKEPELRKLPRFSFKNTRSMGKKNKKVGRLPSRKDSYKEEEGESIIEEEDISFIKAHSEQLKFLASMNSDALSSTNNTRKPKKDLDRVPTLKVKDRPNGSLKPQELSETEDEEDAESLGDSDAESSDLEVLSGSDPGEIYSDVDASGSEVSSDYNYHDNDDDKEEEEEEKEVEGEFKQDVYEMEDLTVDRPLLNRKERKLLKRKAQMAGLMEYETKARRFSEDQSDDDGMKLSKTRLPIKDLSGRLARVKDEEDEPRSEGNEANSNESEIEETDEDDEGEEEEEEEGEGMGSGSDQDREDGAEGSFNDKEILALKDLLNLPKKQYIV</sequence>